<evidence type="ECO:0000313" key="1">
    <source>
        <dbReference type="EMBL" id="KAL0423488.1"/>
    </source>
</evidence>
<protein>
    <submittedName>
        <fullName evidence="1">Uncharacterized protein</fullName>
    </submittedName>
</protein>
<proteinExistence type="predicted"/>
<dbReference type="AlphaFoldDB" id="A0AAW2V2S3"/>
<organism evidence="1">
    <name type="scientific">Sesamum radiatum</name>
    <name type="common">Black benniseed</name>
    <dbReference type="NCBI Taxonomy" id="300843"/>
    <lineage>
        <taxon>Eukaryota</taxon>
        <taxon>Viridiplantae</taxon>
        <taxon>Streptophyta</taxon>
        <taxon>Embryophyta</taxon>
        <taxon>Tracheophyta</taxon>
        <taxon>Spermatophyta</taxon>
        <taxon>Magnoliopsida</taxon>
        <taxon>eudicotyledons</taxon>
        <taxon>Gunneridae</taxon>
        <taxon>Pentapetalae</taxon>
        <taxon>asterids</taxon>
        <taxon>lamiids</taxon>
        <taxon>Lamiales</taxon>
        <taxon>Pedaliaceae</taxon>
        <taxon>Sesamum</taxon>
    </lineage>
</organism>
<reference evidence="1" key="1">
    <citation type="submission" date="2020-06" db="EMBL/GenBank/DDBJ databases">
        <authorList>
            <person name="Li T."/>
            <person name="Hu X."/>
            <person name="Zhang T."/>
            <person name="Song X."/>
            <person name="Zhang H."/>
            <person name="Dai N."/>
            <person name="Sheng W."/>
            <person name="Hou X."/>
            <person name="Wei L."/>
        </authorList>
    </citation>
    <scope>NUCLEOTIDE SEQUENCE</scope>
    <source>
        <strain evidence="1">G02</strain>
        <tissue evidence="1">Leaf</tissue>
    </source>
</reference>
<gene>
    <name evidence="1" type="ORF">Sradi_0883600</name>
</gene>
<comment type="caution">
    <text evidence="1">The sequence shown here is derived from an EMBL/GenBank/DDBJ whole genome shotgun (WGS) entry which is preliminary data.</text>
</comment>
<reference evidence="1" key="2">
    <citation type="journal article" date="2024" name="Plant">
        <title>Genomic evolution and insights into agronomic trait innovations of Sesamum species.</title>
        <authorList>
            <person name="Miao H."/>
            <person name="Wang L."/>
            <person name="Qu L."/>
            <person name="Liu H."/>
            <person name="Sun Y."/>
            <person name="Le M."/>
            <person name="Wang Q."/>
            <person name="Wei S."/>
            <person name="Zheng Y."/>
            <person name="Lin W."/>
            <person name="Duan Y."/>
            <person name="Cao H."/>
            <person name="Xiong S."/>
            <person name="Wang X."/>
            <person name="Wei L."/>
            <person name="Li C."/>
            <person name="Ma Q."/>
            <person name="Ju M."/>
            <person name="Zhao R."/>
            <person name="Li G."/>
            <person name="Mu C."/>
            <person name="Tian Q."/>
            <person name="Mei H."/>
            <person name="Zhang T."/>
            <person name="Gao T."/>
            <person name="Zhang H."/>
        </authorList>
    </citation>
    <scope>NUCLEOTIDE SEQUENCE</scope>
    <source>
        <strain evidence="1">G02</strain>
    </source>
</reference>
<feature type="non-terminal residue" evidence="1">
    <location>
        <position position="1"/>
    </location>
</feature>
<dbReference type="EMBL" id="JACGWJ010000004">
    <property type="protein sequence ID" value="KAL0423488.1"/>
    <property type="molecule type" value="Genomic_DNA"/>
</dbReference>
<sequence>DLLYFLLSSLGPSNVTSSHHLFEQMFFIQTASLAASKAAMYSASVVESDVVSCLELFQATTPPLSLNTNPDYDFASSSSDWKLASLKPSSINSPPP</sequence>
<name>A0AAW2V2S3_SESRA</name>
<accession>A0AAW2V2S3</accession>